<dbReference type="Pfam" id="PF03473">
    <property type="entry name" value="MOSC"/>
    <property type="match status" value="1"/>
</dbReference>
<sequence length="143" mass="15537">MAKVVSINKSETKGVVKIPQNSGEFIENFGLKDDAHGGNWHRQVSLLGVESFNKMEGLNLKYGDFAENLTTEGIILYELPIGTVLKIGETIQEVTQIGKECHKGCAIKQAVGKCVMPLEGIFTKIIKGGTINIGDSIEIMDSK</sequence>
<dbReference type="AlphaFoldDB" id="A0A1W1UNH0"/>
<dbReference type="GO" id="GO:0030170">
    <property type="term" value="F:pyridoxal phosphate binding"/>
    <property type="evidence" value="ECO:0007669"/>
    <property type="project" value="InterPro"/>
</dbReference>
<name>A0A1W1UNH0_PEPAS</name>
<reference evidence="3" key="1">
    <citation type="submission" date="2017-04" db="EMBL/GenBank/DDBJ databases">
        <authorList>
            <person name="Varghese N."/>
            <person name="Submissions S."/>
        </authorList>
    </citation>
    <scope>NUCLEOTIDE SEQUENCE [LARGE SCALE GENOMIC DNA]</scope>
    <source>
        <strain evidence="3">DSM 20463</strain>
    </source>
</reference>
<proteinExistence type="predicted"/>
<dbReference type="GO" id="GO:0003824">
    <property type="term" value="F:catalytic activity"/>
    <property type="evidence" value="ECO:0007669"/>
    <property type="project" value="InterPro"/>
</dbReference>
<dbReference type="SUPFAM" id="SSF50800">
    <property type="entry name" value="PK beta-barrel domain-like"/>
    <property type="match status" value="1"/>
</dbReference>
<dbReference type="EMBL" id="FWWR01000009">
    <property type="protein sequence ID" value="SMB82264.1"/>
    <property type="molecule type" value="Genomic_DNA"/>
</dbReference>
<dbReference type="PANTHER" id="PTHR36930">
    <property type="entry name" value="METAL-SULFUR CLUSTER BIOSYNTHESIS PROTEINS YUAD-RELATED"/>
    <property type="match status" value="1"/>
</dbReference>
<evidence type="ECO:0000259" key="1">
    <source>
        <dbReference type="PROSITE" id="PS51340"/>
    </source>
</evidence>
<protein>
    <submittedName>
        <fullName evidence="2">MOSC domain containing protein</fullName>
    </submittedName>
</protein>
<dbReference type="RefSeq" id="WP_084230117.1">
    <property type="nucleotide sequence ID" value="NZ_FWWR01000009.1"/>
</dbReference>
<dbReference type="InterPro" id="IPR005302">
    <property type="entry name" value="MoCF_Sase_C"/>
</dbReference>
<organism evidence="2 3">
    <name type="scientific">Peptoniphilus asaccharolyticus DSM 20463</name>
    <dbReference type="NCBI Taxonomy" id="573058"/>
    <lineage>
        <taxon>Bacteria</taxon>
        <taxon>Bacillati</taxon>
        <taxon>Bacillota</taxon>
        <taxon>Tissierellia</taxon>
        <taxon>Tissierellales</taxon>
        <taxon>Peptoniphilaceae</taxon>
        <taxon>Peptoniphilus</taxon>
    </lineage>
</organism>
<dbReference type="STRING" id="573058.SAMN00017477_0437"/>
<dbReference type="GO" id="GO:0030151">
    <property type="term" value="F:molybdenum ion binding"/>
    <property type="evidence" value="ECO:0007669"/>
    <property type="project" value="InterPro"/>
</dbReference>
<accession>A0A1W1UNH0</accession>
<keyword evidence="3" id="KW-1185">Reference proteome</keyword>
<dbReference type="InterPro" id="IPR011037">
    <property type="entry name" value="Pyrv_Knase-like_insert_dom_sf"/>
</dbReference>
<dbReference type="PANTHER" id="PTHR36930:SF1">
    <property type="entry name" value="MOSC DOMAIN-CONTAINING PROTEIN"/>
    <property type="match status" value="1"/>
</dbReference>
<dbReference type="Proteomes" id="UP000192368">
    <property type="component" value="Unassembled WGS sequence"/>
</dbReference>
<dbReference type="InterPro" id="IPR052716">
    <property type="entry name" value="MOSC_domain"/>
</dbReference>
<evidence type="ECO:0000313" key="3">
    <source>
        <dbReference type="Proteomes" id="UP000192368"/>
    </source>
</evidence>
<evidence type="ECO:0000313" key="2">
    <source>
        <dbReference type="EMBL" id="SMB82264.1"/>
    </source>
</evidence>
<gene>
    <name evidence="2" type="ORF">SAMN00017477_0437</name>
</gene>
<dbReference type="PROSITE" id="PS51340">
    <property type="entry name" value="MOSC"/>
    <property type="match status" value="1"/>
</dbReference>
<dbReference type="Gene3D" id="2.40.33.20">
    <property type="entry name" value="PK beta-barrel domain-like"/>
    <property type="match status" value="1"/>
</dbReference>
<dbReference type="OrthoDB" id="9789048at2"/>
<feature type="domain" description="MOSC" evidence="1">
    <location>
        <begin position="18"/>
        <end position="140"/>
    </location>
</feature>